<evidence type="ECO:0000256" key="1">
    <source>
        <dbReference type="ARBA" id="ARBA00022801"/>
    </source>
</evidence>
<keyword evidence="5" id="KW-1185">Reference proteome</keyword>
<dbReference type="Gene3D" id="3.30.565.10">
    <property type="entry name" value="Histidine kinase-like ATPase, C-terminal domain"/>
    <property type="match status" value="1"/>
</dbReference>
<accession>A0ABP7F9Z2</accession>
<feature type="compositionally biased region" description="Low complexity" evidence="2">
    <location>
        <begin position="76"/>
        <end position="112"/>
    </location>
</feature>
<dbReference type="SUPFAM" id="SSF55781">
    <property type="entry name" value="GAF domain-like"/>
    <property type="match status" value="1"/>
</dbReference>
<name>A0ABP7F9Z2_9ACTN</name>
<dbReference type="InterPro" id="IPR001932">
    <property type="entry name" value="PPM-type_phosphatase-like_dom"/>
</dbReference>
<dbReference type="Gene3D" id="3.30.450.40">
    <property type="match status" value="1"/>
</dbReference>
<proteinExistence type="predicted"/>
<evidence type="ECO:0000256" key="2">
    <source>
        <dbReference type="SAM" id="MobiDB-lite"/>
    </source>
</evidence>
<feature type="region of interest" description="Disordered" evidence="2">
    <location>
        <begin position="457"/>
        <end position="490"/>
    </location>
</feature>
<dbReference type="InterPro" id="IPR036890">
    <property type="entry name" value="HATPase_C_sf"/>
</dbReference>
<feature type="region of interest" description="Disordered" evidence="2">
    <location>
        <begin position="71"/>
        <end position="112"/>
    </location>
</feature>
<dbReference type="InterPro" id="IPR052016">
    <property type="entry name" value="Bact_Sigma-Reg"/>
</dbReference>
<dbReference type="CDD" id="cd16936">
    <property type="entry name" value="HATPase_RsbW-like"/>
    <property type="match status" value="1"/>
</dbReference>
<sequence>MGPIPIQCATDPDAPRGPLSGAAGPPPFVRISLESDPVAPAEARRLVRAALAEWTALGLLGPCAFCGSAPEGGQDAASAGAHTTGTPPTTAAGAGPLAASGRPEAAGGAARAARATGATGTVEAAGVAEVAGTAGIAEVAESAGVAGAIETTETAGATETVETAGATETAETAGAIETAGATAVGWSAGAARAGGAAAADSRARVDGAAAVDGARSAGACPQGGHSTDLLADDAALIADELVTNAVVHAGTTVEVRCRLMEPAAWAQGAGEEESPALLVEVSDHHPARSPADPGTPYRRSGPYTVEYGRGLQIVASLAERWGVTYRTGLKTVWARIALDGSGAAARLSPRPGPEDAGQSPQSTESAAGGEAARGGPGARGEAEWRGHGALSLLAETSDLLAGQLDEETVAALAGQLLVPRLATWCAVWLDGSGTSARLAGVWHAEEARLDALRAALEKDPPGPADPPYPGPVEVPAPGAAERAPDGTGAGEEGVALSCRLVTNGRPVGTLLLGRPGKAPVADEIVELVEDFARRVALAVGAARRYTRQATISRVLQRGLLPSRVAKIPGVASALVYEPSDEGLAGGDFYDVFHCPGDRWCFMLGDVQGSGPEAAVVTGLARPWLRLLGREGYRVGEVLDRLNRLLLDDATEAAEAASAMAVASAAETMAAGEAVAAGLPPAGAPRELPAAEGYHPRFLSLLYGEFVPLPAGGARCTVASAGHPLPLLLRPDGTVRPAAEPQLLLGIAENTPYESQTFDLAPGDTLLCVTDGVTERRSGGRMLDDSDGLAHALAACAGLPAEGVAEHIRRLVHGFDAAPPDDDLALLAFQAE</sequence>
<dbReference type="PANTHER" id="PTHR43156:SF2">
    <property type="entry name" value="STAGE II SPORULATION PROTEIN E"/>
    <property type="match status" value="1"/>
</dbReference>
<dbReference type="EMBL" id="BAABEP010000022">
    <property type="protein sequence ID" value="GAA3734048.1"/>
    <property type="molecule type" value="Genomic_DNA"/>
</dbReference>
<dbReference type="SUPFAM" id="SSF81606">
    <property type="entry name" value="PP2C-like"/>
    <property type="match status" value="1"/>
</dbReference>
<dbReference type="Gene3D" id="3.60.40.10">
    <property type="entry name" value="PPM-type phosphatase domain"/>
    <property type="match status" value="1"/>
</dbReference>
<feature type="region of interest" description="Disordered" evidence="2">
    <location>
        <begin position="343"/>
        <end position="383"/>
    </location>
</feature>
<gene>
    <name evidence="4" type="ORF">GCM10023082_34190</name>
</gene>
<keyword evidence="1" id="KW-0378">Hydrolase</keyword>
<dbReference type="InterPro" id="IPR029016">
    <property type="entry name" value="GAF-like_dom_sf"/>
</dbReference>
<dbReference type="Pfam" id="PF07228">
    <property type="entry name" value="SpoIIE"/>
    <property type="match status" value="1"/>
</dbReference>
<dbReference type="SMART" id="SM00331">
    <property type="entry name" value="PP2C_SIG"/>
    <property type="match status" value="1"/>
</dbReference>
<feature type="domain" description="PPM-type phosphatase" evidence="3">
    <location>
        <begin position="570"/>
        <end position="830"/>
    </location>
</feature>
<evidence type="ECO:0000313" key="4">
    <source>
        <dbReference type="EMBL" id="GAA3734048.1"/>
    </source>
</evidence>
<dbReference type="PANTHER" id="PTHR43156">
    <property type="entry name" value="STAGE II SPORULATION PROTEIN E-RELATED"/>
    <property type="match status" value="1"/>
</dbReference>
<organism evidence="4 5">
    <name type="scientific">Streptomyces tremellae</name>
    <dbReference type="NCBI Taxonomy" id="1124239"/>
    <lineage>
        <taxon>Bacteria</taxon>
        <taxon>Bacillati</taxon>
        <taxon>Actinomycetota</taxon>
        <taxon>Actinomycetes</taxon>
        <taxon>Kitasatosporales</taxon>
        <taxon>Streptomycetaceae</taxon>
        <taxon>Streptomyces</taxon>
    </lineage>
</organism>
<dbReference type="InterPro" id="IPR036457">
    <property type="entry name" value="PPM-type-like_dom_sf"/>
</dbReference>
<comment type="caution">
    <text evidence="4">The sequence shown here is derived from an EMBL/GenBank/DDBJ whole genome shotgun (WGS) entry which is preliminary data.</text>
</comment>
<feature type="region of interest" description="Disordered" evidence="2">
    <location>
        <begin position="1"/>
        <end position="27"/>
    </location>
</feature>
<dbReference type="Proteomes" id="UP001499884">
    <property type="component" value="Unassembled WGS sequence"/>
</dbReference>
<reference evidence="5" key="1">
    <citation type="journal article" date="2019" name="Int. J. Syst. Evol. Microbiol.">
        <title>The Global Catalogue of Microorganisms (GCM) 10K type strain sequencing project: providing services to taxonomists for standard genome sequencing and annotation.</title>
        <authorList>
            <consortium name="The Broad Institute Genomics Platform"/>
            <consortium name="The Broad Institute Genome Sequencing Center for Infectious Disease"/>
            <person name="Wu L."/>
            <person name="Ma J."/>
        </authorList>
    </citation>
    <scope>NUCLEOTIDE SEQUENCE [LARGE SCALE GENOMIC DNA]</scope>
    <source>
        <strain evidence="5">JCM 30846</strain>
    </source>
</reference>
<evidence type="ECO:0000313" key="5">
    <source>
        <dbReference type="Proteomes" id="UP001499884"/>
    </source>
</evidence>
<evidence type="ECO:0000259" key="3">
    <source>
        <dbReference type="SMART" id="SM00331"/>
    </source>
</evidence>
<feature type="compositionally biased region" description="Pro residues" evidence="2">
    <location>
        <begin position="461"/>
        <end position="474"/>
    </location>
</feature>
<protein>
    <recommendedName>
        <fullName evidence="3">PPM-type phosphatase domain-containing protein</fullName>
    </recommendedName>
</protein>